<keyword evidence="1" id="KW-1133">Transmembrane helix</keyword>
<evidence type="ECO:0000313" key="2">
    <source>
        <dbReference type="EMBL" id="NYD32313.1"/>
    </source>
</evidence>
<dbReference type="AlphaFoldDB" id="A0A852RBJ3"/>
<name>A0A852RBJ3_9ACTN</name>
<evidence type="ECO:0000256" key="1">
    <source>
        <dbReference type="SAM" id="Phobius"/>
    </source>
</evidence>
<dbReference type="Proteomes" id="UP000582231">
    <property type="component" value="Unassembled WGS sequence"/>
</dbReference>
<evidence type="ECO:0000313" key="3">
    <source>
        <dbReference type="Proteomes" id="UP000582231"/>
    </source>
</evidence>
<dbReference type="EMBL" id="JACCBF010000001">
    <property type="protein sequence ID" value="NYD32313.1"/>
    <property type="molecule type" value="Genomic_DNA"/>
</dbReference>
<comment type="caution">
    <text evidence="2">The sequence shown here is derived from an EMBL/GenBank/DDBJ whole genome shotgun (WGS) entry which is preliminary data.</text>
</comment>
<gene>
    <name evidence="2" type="ORF">BJ958_003859</name>
</gene>
<proteinExistence type="predicted"/>
<feature type="transmembrane region" description="Helical" evidence="1">
    <location>
        <begin position="6"/>
        <end position="29"/>
    </location>
</feature>
<feature type="transmembrane region" description="Helical" evidence="1">
    <location>
        <begin position="95"/>
        <end position="112"/>
    </location>
</feature>
<dbReference type="RefSeq" id="WP_179728511.1">
    <property type="nucleotide sequence ID" value="NZ_BAABEF010000001.1"/>
</dbReference>
<keyword evidence="1" id="KW-0812">Transmembrane</keyword>
<protein>
    <recommendedName>
        <fullName evidence="4">DUF2784 domain-containing protein</fullName>
    </recommendedName>
</protein>
<evidence type="ECO:0008006" key="4">
    <source>
        <dbReference type="Google" id="ProtNLM"/>
    </source>
</evidence>
<dbReference type="Pfam" id="PF10861">
    <property type="entry name" value="DUF2784"/>
    <property type="match status" value="1"/>
</dbReference>
<keyword evidence="3" id="KW-1185">Reference proteome</keyword>
<sequence>MHRVVAAGAFVVHVLFVGFTVVGGFLAWLMPWVVIPHLAAAAWGGRMAVTDAACPLSRLEDWGREGAGKPRMDERGFIAHYLEDRVYPSRLARRVEVVVATVILGSWLGFAIR</sequence>
<dbReference type="InterPro" id="IPR021218">
    <property type="entry name" value="DUF2784"/>
</dbReference>
<accession>A0A852RBJ3</accession>
<keyword evidence="1" id="KW-0472">Membrane</keyword>
<organism evidence="2 3">
    <name type="scientific">Nocardioides kongjuensis</name>
    <dbReference type="NCBI Taxonomy" id="349522"/>
    <lineage>
        <taxon>Bacteria</taxon>
        <taxon>Bacillati</taxon>
        <taxon>Actinomycetota</taxon>
        <taxon>Actinomycetes</taxon>
        <taxon>Propionibacteriales</taxon>
        <taxon>Nocardioidaceae</taxon>
        <taxon>Nocardioides</taxon>
    </lineage>
</organism>
<reference evidence="2 3" key="1">
    <citation type="submission" date="2020-07" db="EMBL/GenBank/DDBJ databases">
        <title>Sequencing the genomes of 1000 actinobacteria strains.</title>
        <authorList>
            <person name="Klenk H.-P."/>
        </authorList>
    </citation>
    <scope>NUCLEOTIDE SEQUENCE [LARGE SCALE GENOMIC DNA]</scope>
    <source>
        <strain evidence="2 3">DSM 19082</strain>
    </source>
</reference>